<dbReference type="EMBL" id="JABCUR010000003">
    <property type="protein sequence ID" value="NMW64756.1"/>
    <property type="molecule type" value="Genomic_DNA"/>
</dbReference>
<dbReference type="Proteomes" id="UP000582487">
    <property type="component" value="Unassembled WGS sequence"/>
</dbReference>
<organism evidence="2 8">
    <name type="scientific">Mobiluncus mulieris</name>
    <dbReference type="NCBI Taxonomy" id="2052"/>
    <lineage>
        <taxon>Bacteria</taxon>
        <taxon>Bacillati</taxon>
        <taxon>Actinomycetota</taxon>
        <taxon>Actinomycetes</taxon>
        <taxon>Actinomycetales</taxon>
        <taxon>Actinomycetaceae</taxon>
        <taxon>Mobiluncus</taxon>
    </lineage>
</organism>
<dbReference type="AlphaFoldDB" id="A0A7Y0Y3T9"/>
<evidence type="ECO:0000313" key="2">
    <source>
        <dbReference type="EMBL" id="NMW64756.1"/>
    </source>
</evidence>
<gene>
    <name evidence="3" type="ORF">HHJ74_07155</name>
    <name evidence="4" type="ORF">HHJ77_10960</name>
    <name evidence="2" type="ORF">HHJ78_04245</name>
    <name evidence="5" type="ORF">NCTC11819_00104</name>
</gene>
<keyword evidence="1" id="KW-1133">Transmembrane helix</keyword>
<evidence type="ECO:0000313" key="9">
    <source>
        <dbReference type="Proteomes" id="UP000582487"/>
    </source>
</evidence>
<protein>
    <recommendedName>
        <fullName evidence="10">Integral membrane protein</fullName>
    </recommendedName>
</protein>
<name>A0A7Y0Y3T9_9ACTO</name>
<dbReference type="GeneID" id="61167629"/>
<feature type="transmembrane region" description="Helical" evidence="1">
    <location>
        <begin position="26"/>
        <end position="51"/>
    </location>
</feature>
<dbReference type="EMBL" id="JABCUS010000036">
    <property type="protein sequence ID" value="NMX04404.1"/>
    <property type="molecule type" value="Genomic_DNA"/>
</dbReference>
<dbReference type="EMBL" id="JABCUV010000007">
    <property type="protein sequence ID" value="NMW93471.1"/>
    <property type="molecule type" value="Genomic_DNA"/>
</dbReference>
<dbReference type="Proteomes" id="UP000578252">
    <property type="component" value="Unassembled WGS sequence"/>
</dbReference>
<evidence type="ECO:0000313" key="4">
    <source>
        <dbReference type="EMBL" id="NMX04404.1"/>
    </source>
</evidence>
<dbReference type="Proteomes" id="UP000575397">
    <property type="component" value="Unassembled WGS sequence"/>
</dbReference>
<proteinExistence type="predicted"/>
<reference evidence="5 6" key="1">
    <citation type="submission" date="2018-06" db="EMBL/GenBank/DDBJ databases">
        <authorList>
            <consortium name="Pathogen Informatics"/>
            <person name="Doyle S."/>
        </authorList>
    </citation>
    <scope>NUCLEOTIDE SEQUENCE [LARGE SCALE GENOMIC DNA]</scope>
    <source>
        <strain evidence="5 6">NCTC11819</strain>
    </source>
</reference>
<dbReference type="RefSeq" id="WP_004015061.1">
    <property type="nucleotide sequence ID" value="NZ_CAMUNX010000031.1"/>
</dbReference>
<evidence type="ECO:0000313" key="3">
    <source>
        <dbReference type="EMBL" id="NMW93471.1"/>
    </source>
</evidence>
<comment type="caution">
    <text evidence="2">The sequence shown here is derived from an EMBL/GenBank/DDBJ whole genome shotgun (WGS) entry which is preliminary data.</text>
</comment>
<evidence type="ECO:0008006" key="10">
    <source>
        <dbReference type="Google" id="ProtNLM"/>
    </source>
</evidence>
<evidence type="ECO:0000313" key="6">
    <source>
        <dbReference type="Proteomes" id="UP000255284"/>
    </source>
</evidence>
<evidence type="ECO:0000256" key="1">
    <source>
        <dbReference type="SAM" id="Phobius"/>
    </source>
</evidence>
<keyword evidence="1" id="KW-0472">Membrane</keyword>
<feature type="transmembrane region" description="Helical" evidence="1">
    <location>
        <begin position="71"/>
        <end position="93"/>
    </location>
</feature>
<evidence type="ECO:0000313" key="5">
    <source>
        <dbReference type="EMBL" id="STO15564.1"/>
    </source>
</evidence>
<keyword evidence="1" id="KW-0812">Transmembrane</keyword>
<accession>A0A7Y0Y3T9</accession>
<sequence>MGGVVSVLVPLVGPDFSWLPAKWFKVAGGVMSFGLLGLTCALIIAAGVWAVSARNGHSEWAAKAKGTIISVLVAVIVLASAGAVTGFLIGKFAHITP</sequence>
<dbReference type="Proteomes" id="UP000255284">
    <property type="component" value="Unassembled WGS sequence"/>
</dbReference>
<evidence type="ECO:0000313" key="8">
    <source>
        <dbReference type="Proteomes" id="UP000578252"/>
    </source>
</evidence>
<reference evidence="7 8" key="2">
    <citation type="submission" date="2020-04" db="EMBL/GenBank/DDBJ databases">
        <title>Antimicrobial susceptibility and clonality of vaginal-derived multi-drug resistant Mobiluncus isolates in China.</title>
        <authorList>
            <person name="Zhang X."/>
        </authorList>
    </citation>
    <scope>NUCLEOTIDE SEQUENCE [LARGE SCALE GENOMIC DNA]</scope>
    <source>
        <strain evidence="4 7">12</strain>
        <strain evidence="2 8">13</strain>
        <strain evidence="3 9">7</strain>
    </source>
</reference>
<dbReference type="EMBL" id="UGGQ01000006">
    <property type="protein sequence ID" value="STO15564.1"/>
    <property type="molecule type" value="Genomic_DNA"/>
</dbReference>
<evidence type="ECO:0000313" key="7">
    <source>
        <dbReference type="Proteomes" id="UP000575397"/>
    </source>
</evidence>